<organism evidence="2 3">
    <name type="scientific">Tenebrio molitor</name>
    <name type="common">Yellow mealworm beetle</name>
    <dbReference type="NCBI Taxonomy" id="7067"/>
    <lineage>
        <taxon>Eukaryota</taxon>
        <taxon>Metazoa</taxon>
        <taxon>Ecdysozoa</taxon>
        <taxon>Arthropoda</taxon>
        <taxon>Hexapoda</taxon>
        <taxon>Insecta</taxon>
        <taxon>Pterygota</taxon>
        <taxon>Neoptera</taxon>
        <taxon>Endopterygota</taxon>
        <taxon>Coleoptera</taxon>
        <taxon>Polyphaga</taxon>
        <taxon>Cucujiformia</taxon>
        <taxon>Tenebrionidae</taxon>
        <taxon>Tenebrio</taxon>
    </lineage>
</organism>
<feature type="region of interest" description="Disordered" evidence="1">
    <location>
        <begin position="166"/>
        <end position="269"/>
    </location>
</feature>
<proteinExistence type="predicted"/>
<dbReference type="AlphaFoldDB" id="A0A8J6L8X7"/>
<reference evidence="2" key="1">
    <citation type="journal article" date="2020" name="J Insects Food Feed">
        <title>The yellow mealworm (Tenebrio molitor) genome: a resource for the emerging insects as food and feed industry.</title>
        <authorList>
            <person name="Eriksson T."/>
            <person name="Andere A."/>
            <person name="Kelstrup H."/>
            <person name="Emery V."/>
            <person name="Picard C."/>
        </authorList>
    </citation>
    <scope>NUCLEOTIDE SEQUENCE</scope>
    <source>
        <strain evidence="2">Stoneville</strain>
        <tissue evidence="2">Whole head</tissue>
    </source>
</reference>
<keyword evidence="3" id="KW-1185">Reference proteome</keyword>
<evidence type="ECO:0000313" key="2">
    <source>
        <dbReference type="EMBL" id="KAH0812375.1"/>
    </source>
</evidence>
<feature type="compositionally biased region" description="Low complexity" evidence="1">
    <location>
        <begin position="227"/>
        <end position="242"/>
    </location>
</feature>
<name>A0A8J6L8X7_TENMO</name>
<feature type="compositionally biased region" description="Polar residues" evidence="1">
    <location>
        <begin position="253"/>
        <end position="268"/>
    </location>
</feature>
<dbReference type="Proteomes" id="UP000719412">
    <property type="component" value="Unassembled WGS sequence"/>
</dbReference>
<comment type="caution">
    <text evidence="2">The sequence shown here is derived from an EMBL/GenBank/DDBJ whole genome shotgun (WGS) entry which is preliminary data.</text>
</comment>
<feature type="compositionally biased region" description="Basic and acidic residues" evidence="1">
    <location>
        <begin position="100"/>
        <end position="115"/>
    </location>
</feature>
<accession>A0A8J6L8X7</accession>
<evidence type="ECO:0000313" key="3">
    <source>
        <dbReference type="Proteomes" id="UP000719412"/>
    </source>
</evidence>
<feature type="region of interest" description="Disordered" evidence="1">
    <location>
        <begin position="88"/>
        <end position="116"/>
    </location>
</feature>
<protein>
    <submittedName>
        <fullName evidence="2">Uncharacterized protein</fullName>
    </submittedName>
</protein>
<feature type="compositionally biased region" description="Polar residues" evidence="1">
    <location>
        <begin position="173"/>
        <end position="186"/>
    </location>
</feature>
<evidence type="ECO:0000256" key="1">
    <source>
        <dbReference type="SAM" id="MobiDB-lite"/>
    </source>
</evidence>
<reference evidence="2" key="2">
    <citation type="submission" date="2021-08" db="EMBL/GenBank/DDBJ databases">
        <authorList>
            <person name="Eriksson T."/>
        </authorList>
    </citation>
    <scope>NUCLEOTIDE SEQUENCE</scope>
    <source>
        <strain evidence="2">Stoneville</strain>
        <tissue evidence="2">Whole head</tissue>
    </source>
</reference>
<dbReference type="EMBL" id="JABDTM020026108">
    <property type="protein sequence ID" value="KAH0812375.1"/>
    <property type="molecule type" value="Genomic_DNA"/>
</dbReference>
<gene>
    <name evidence="2" type="ORF">GEV33_010415</name>
</gene>
<sequence length="504" mass="56185">MLLWHSGCSAAPSRTELFGDVPIGEASARVSLDENIPRERVNTREGHGRSHDSRCGQIGYRPRDVLFSRSSYGTDRFNWGVEGEGATIIDKGQRSGAGATEREEDNKLGPEKEHNLPLPPAYQMTIWWCKFRVAARRRELIPVEKARCSVRDFLIGDLVRPSESLMAKKARASSDNSPNKTITAQPGANERPSRFFSVGRKPRSGSTLRSSGAEERENKIIRTTTWSGRSSERSGAASSSRSRSYRPAERLQQVDTTGAPQRTSSASTVALDEENLSSVRRYRESFAKFVYEAVRSDCFHLIRITPSPGQACRYVTTSTIPFFLRDLTRPVPEYNVFFPRRLAAIPWPIAEQRRDVPANAYRRQMRKRVKGWQNKLHAISTAAALPFPVFFLFVWPAKGARCGAGRLHEQHLPTNRLCRADQLGFLPAAVDAAAGRLRISKADLNGGFVDFNTAVINYRCTQPDRTYRGGAPETGAPGRNPPFARFGGEVALIAREPSNSNINY</sequence>